<evidence type="ECO:0000313" key="13">
    <source>
        <dbReference type="EMBL" id="TQB70611.1"/>
    </source>
</evidence>
<dbReference type="PIRSF" id="PIRSF001558">
    <property type="entry name" value="GSHase"/>
    <property type="match status" value="1"/>
</dbReference>
<protein>
    <recommendedName>
        <fullName evidence="9">Glutathione synthetase</fullName>
        <shortName evidence="9">GSH-S</shortName>
        <ecNumber evidence="9">6.3.2.3</ecNumber>
    </recommendedName>
</protein>
<comment type="cofactor">
    <cofactor evidence="9 11">
        <name>Mg(2+)</name>
        <dbReference type="ChEBI" id="CHEBI:18420"/>
    </cofactor>
    <text evidence="9 11">Binds 1 Mg(2+) ion per subunit.</text>
</comment>
<dbReference type="OrthoDB" id="2020073at2759"/>
<dbReference type="InterPro" id="IPR014709">
    <property type="entry name" value="Glutathione_synthase_C_euk"/>
</dbReference>
<evidence type="ECO:0000313" key="14">
    <source>
        <dbReference type="Proteomes" id="UP000319663"/>
    </source>
</evidence>
<dbReference type="InterPro" id="IPR037013">
    <property type="entry name" value="GSH-S_sub-bd_sf"/>
</dbReference>
<feature type="binding site" evidence="10">
    <location>
        <begin position="462"/>
        <end position="471"/>
    </location>
    <ligand>
        <name>ATP</name>
        <dbReference type="ChEBI" id="CHEBI:30616"/>
    </ligand>
</feature>
<dbReference type="Gene3D" id="3.30.470.20">
    <property type="entry name" value="ATP-grasp fold, B domain"/>
    <property type="match status" value="1"/>
</dbReference>
<keyword evidence="5 9" id="KW-0479">Metal-binding</keyword>
<comment type="pathway">
    <text evidence="1 9">Sulfur metabolism; glutathione biosynthesis; glutathione from L-cysteine and L-glutamate: step 2/2.</text>
</comment>
<comment type="catalytic activity">
    <reaction evidence="9">
        <text>gamma-L-glutamyl-L-cysteine + glycine + ATP = glutathione + ADP + phosphate + H(+)</text>
        <dbReference type="Rhea" id="RHEA:13557"/>
        <dbReference type="ChEBI" id="CHEBI:15378"/>
        <dbReference type="ChEBI" id="CHEBI:30616"/>
        <dbReference type="ChEBI" id="CHEBI:43474"/>
        <dbReference type="ChEBI" id="CHEBI:57305"/>
        <dbReference type="ChEBI" id="CHEBI:57925"/>
        <dbReference type="ChEBI" id="CHEBI:58173"/>
        <dbReference type="ChEBI" id="CHEBI:456216"/>
        <dbReference type="EC" id="6.3.2.3"/>
    </reaction>
</comment>
<dbReference type="Pfam" id="PF03199">
    <property type="entry name" value="GSH_synthase"/>
    <property type="match status" value="1"/>
</dbReference>
<feature type="binding site" evidence="10">
    <location>
        <position position="374"/>
    </location>
    <ligand>
        <name>ATP</name>
        <dbReference type="ChEBI" id="CHEBI:30616"/>
    </ligand>
</feature>
<name>A0A507QSH5_MONPU</name>
<dbReference type="SUPFAM" id="SSF56059">
    <property type="entry name" value="Glutathione synthetase ATP-binding domain-like"/>
    <property type="match status" value="1"/>
</dbReference>
<dbReference type="InterPro" id="IPR005615">
    <property type="entry name" value="Glutathione_synthase"/>
</dbReference>
<accession>A0A507QSH5</accession>
<dbReference type="Gene3D" id="3.40.50.1760">
    <property type="entry name" value="Glutathione synthase, substrate-binding domain superfamily, eukaryotic"/>
    <property type="match status" value="1"/>
</dbReference>
<organism evidence="13 14">
    <name type="scientific">Monascus purpureus</name>
    <name type="common">Red mold</name>
    <name type="synonym">Monascus anka</name>
    <dbReference type="NCBI Taxonomy" id="5098"/>
    <lineage>
        <taxon>Eukaryota</taxon>
        <taxon>Fungi</taxon>
        <taxon>Dikarya</taxon>
        <taxon>Ascomycota</taxon>
        <taxon>Pezizomycotina</taxon>
        <taxon>Eurotiomycetes</taxon>
        <taxon>Eurotiomycetidae</taxon>
        <taxon>Eurotiales</taxon>
        <taxon>Aspergillaceae</taxon>
        <taxon>Monascus</taxon>
    </lineage>
</organism>
<evidence type="ECO:0000256" key="7">
    <source>
        <dbReference type="ARBA" id="ARBA00022840"/>
    </source>
</evidence>
<sequence length="588" mass="65376">MGFFPPTQSEEHILSLISQIKDWQINHGSLLKLIRAETEHSSLCRPVGVSVFPTPFPRTHFHRALELQTIYNELYCAIAEDEEWISETIKDLIPVEPLVAILWEIYQEVRRDIRNGVDINNVSAGIFRSDYMLSLGTQGRRTRTSGGDENGNQNQGVLLLSETRLKQVEFNTFSCAGGAHAKRVVDMHRYLARRGDYSDLHCDSDNRSNDSPINITAESLPRSDNVEALASCLRTAHAVYGAPKGSAADKTAVLFVVQPHNYNIADERPIEYALWNPTDGKDDDNGVIPTYRVEFGHDVLHDTILTESRELLFHPGPRRKKNQKPVEISVIYMRAGYEAGEYSPAAGGREARLRLEKSRCIKCPSLLTHIATFKRVQQALTAPGALERFLPPEKVEVIRDTFVPIYPLDNESEAGRYARSLVESYYCSSTSTESTSDTNDGSGDETCHREEIAPRNFNYVLKPSREGGGHNVFGNAIPEFLASIPESEWSSYILMERIRAPPVTNVLISPDQRIRMGEVVSELGVFGACLWRSSSSGSSSTSAPDGGCEMLQNAVAGWSFKTKSASTDEMSVVKGYGCFDTPCLVDID</sequence>
<dbReference type="PANTHER" id="PTHR11130">
    <property type="entry name" value="GLUTATHIONE SYNTHETASE"/>
    <property type="match status" value="1"/>
</dbReference>
<dbReference type="InterPro" id="IPR014049">
    <property type="entry name" value="Glutathione_synthase_N_euk"/>
</dbReference>
<comment type="similarity">
    <text evidence="2 9">Belongs to the eukaryotic GSH synthase family.</text>
</comment>
<evidence type="ECO:0000256" key="6">
    <source>
        <dbReference type="ARBA" id="ARBA00022741"/>
    </source>
</evidence>
<dbReference type="GO" id="GO:0004363">
    <property type="term" value="F:glutathione synthase activity"/>
    <property type="evidence" value="ECO:0007669"/>
    <property type="project" value="UniProtKB-UniRule"/>
</dbReference>
<dbReference type="STRING" id="5098.A0A507QSH5"/>
<keyword evidence="3 9" id="KW-0436">Ligase</keyword>
<dbReference type="Gene3D" id="3.30.1490.50">
    <property type="match status" value="1"/>
</dbReference>
<evidence type="ECO:0000259" key="12">
    <source>
        <dbReference type="Pfam" id="PF03199"/>
    </source>
</evidence>
<dbReference type="EMBL" id="VIFY01000101">
    <property type="protein sequence ID" value="TQB70611.1"/>
    <property type="molecule type" value="Genomic_DNA"/>
</dbReference>
<keyword evidence="6 9" id="KW-0547">Nucleotide-binding</keyword>
<feature type="binding site" evidence="10">
    <location>
        <position position="569"/>
    </location>
    <ligand>
        <name>ATP</name>
        <dbReference type="ChEBI" id="CHEBI:30616"/>
    </ligand>
</feature>
<keyword evidence="8 9" id="KW-0460">Magnesium</keyword>
<evidence type="ECO:0000256" key="8">
    <source>
        <dbReference type="ARBA" id="ARBA00022842"/>
    </source>
</evidence>
<dbReference type="Gene3D" id="1.10.1080.10">
    <property type="entry name" value="Glutathione Synthetase, Chain A, domain 3"/>
    <property type="match status" value="1"/>
</dbReference>
<evidence type="ECO:0000256" key="10">
    <source>
        <dbReference type="PIRSR" id="PIRSR001558-1"/>
    </source>
</evidence>
<evidence type="ECO:0000256" key="9">
    <source>
        <dbReference type="PIRNR" id="PIRNR001558"/>
    </source>
</evidence>
<dbReference type="GO" id="GO:0005829">
    <property type="term" value="C:cytosol"/>
    <property type="evidence" value="ECO:0007669"/>
    <property type="project" value="TreeGrafter"/>
</dbReference>
<feature type="binding site" evidence="11">
    <location>
        <position position="466"/>
    </location>
    <ligand>
        <name>Mg(2+)</name>
        <dbReference type="ChEBI" id="CHEBI:18420"/>
    </ligand>
</feature>
<proteinExistence type="inferred from homology"/>
<dbReference type="AlphaFoldDB" id="A0A507QSH5"/>
<evidence type="ECO:0000256" key="5">
    <source>
        <dbReference type="ARBA" id="ARBA00022723"/>
    </source>
</evidence>
<dbReference type="PANTHER" id="PTHR11130:SF0">
    <property type="entry name" value="GLUTATHIONE SYNTHETASE"/>
    <property type="match status" value="1"/>
</dbReference>
<dbReference type="GO" id="GO:0005524">
    <property type="term" value="F:ATP binding"/>
    <property type="evidence" value="ECO:0007669"/>
    <property type="project" value="UniProtKB-UniRule"/>
</dbReference>
<dbReference type="Proteomes" id="UP000319663">
    <property type="component" value="Unassembled WGS sequence"/>
</dbReference>
<evidence type="ECO:0000256" key="1">
    <source>
        <dbReference type="ARBA" id="ARBA00004965"/>
    </source>
</evidence>
<dbReference type="EC" id="6.3.2.3" evidence="9"/>
<dbReference type="GO" id="GO:0000287">
    <property type="term" value="F:magnesium ion binding"/>
    <property type="evidence" value="ECO:0007669"/>
    <property type="project" value="UniProtKB-UniRule"/>
</dbReference>
<dbReference type="InterPro" id="IPR004887">
    <property type="entry name" value="GSH_synth_subst-bd"/>
</dbReference>
<gene>
    <name evidence="13" type="ORF">MPDQ_000282</name>
</gene>
<evidence type="ECO:0000256" key="11">
    <source>
        <dbReference type="PIRSR" id="PIRSR001558-2"/>
    </source>
</evidence>
<keyword evidence="7 9" id="KW-0067">ATP-binding</keyword>
<dbReference type="UniPathway" id="UPA00142">
    <property type="reaction ID" value="UER00210"/>
</dbReference>
<dbReference type="GO" id="GO:0043295">
    <property type="term" value="F:glutathione binding"/>
    <property type="evidence" value="ECO:0007669"/>
    <property type="project" value="UniProtKB-UniRule"/>
</dbReference>
<dbReference type="Gene3D" id="3.30.1490.80">
    <property type="match status" value="1"/>
</dbReference>
<dbReference type="InterPro" id="IPR014042">
    <property type="entry name" value="Glutathione_synthase_a-hlx"/>
</dbReference>
<dbReference type="InterPro" id="IPR016185">
    <property type="entry name" value="PreATP-grasp_dom_sf"/>
</dbReference>
<feature type="binding site" evidence="10">
    <location>
        <position position="563"/>
    </location>
    <ligand>
        <name>ATP</name>
        <dbReference type="ChEBI" id="CHEBI:30616"/>
    </ligand>
</feature>
<evidence type="ECO:0000256" key="4">
    <source>
        <dbReference type="ARBA" id="ARBA00022684"/>
    </source>
</evidence>
<feature type="binding site" evidence="10">
    <location>
        <position position="522"/>
    </location>
    <ligand>
        <name>ATP</name>
        <dbReference type="ChEBI" id="CHEBI:30616"/>
    </ligand>
</feature>
<feature type="binding site" evidence="10">
    <location>
        <begin position="495"/>
        <end position="498"/>
    </location>
    <ligand>
        <name>ATP</name>
        <dbReference type="ChEBI" id="CHEBI:30616"/>
    </ligand>
</feature>
<comment type="caution">
    <text evidence="13">The sequence shown here is derived from an EMBL/GenBank/DDBJ whole genome shotgun (WGS) entry which is preliminary data.</text>
</comment>
<dbReference type="Pfam" id="PF03917">
    <property type="entry name" value="GSH_synth_ATP"/>
    <property type="match status" value="1"/>
</dbReference>
<evidence type="ECO:0000256" key="3">
    <source>
        <dbReference type="ARBA" id="ARBA00022598"/>
    </source>
</evidence>
<dbReference type="SUPFAM" id="SSF52440">
    <property type="entry name" value="PreATP-grasp domain"/>
    <property type="match status" value="1"/>
</dbReference>
<reference evidence="13 14" key="1">
    <citation type="submission" date="2019-06" db="EMBL/GenBank/DDBJ databases">
        <title>Wine fermentation using esterase from Monascus purpureus.</title>
        <authorList>
            <person name="Geng C."/>
            <person name="Zhang Y."/>
        </authorList>
    </citation>
    <scope>NUCLEOTIDE SEQUENCE [LARGE SCALE GENOMIC DNA]</scope>
    <source>
        <strain evidence="13">HQ1</strain>
    </source>
</reference>
<feature type="domain" description="Glutathione synthase substrate-binding" evidence="12">
    <location>
        <begin position="252"/>
        <end position="371"/>
    </location>
</feature>
<evidence type="ECO:0000256" key="2">
    <source>
        <dbReference type="ARBA" id="ARBA00010385"/>
    </source>
</evidence>
<keyword evidence="4 9" id="KW-0317">Glutathione biosynthesis</keyword>
<keyword evidence="14" id="KW-1185">Reference proteome</keyword>